<dbReference type="RefSeq" id="WP_036874258.1">
    <property type="nucleotide sequence ID" value="NZ_JRFA01000019.1"/>
</dbReference>
<dbReference type="STRING" id="28115.HQ47_06885"/>
<evidence type="ECO:0000313" key="2">
    <source>
        <dbReference type="Proteomes" id="UP000030103"/>
    </source>
</evidence>
<evidence type="ECO:0000313" key="1">
    <source>
        <dbReference type="EMBL" id="KGN73671.1"/>
    </source>
</evidence>
<accession>A0A0A2E472</accession>
<evidence type="ECO:0008006" key="3">
    <source>
        <dbReference type="Google" id="ProtNLM"/>
    </source>
</evidence>
<gene>
    <name evidence="1" type="ORF">HQ47_06885</name>
</gene>
<proteinExistence type="predicted"/>
<dbReference type="EMBL" id="JRFA01000019">
    <property type="protein sequence ID" value="KGN73671.1"/>
    <property type="molecule type" value="Genomic_DNA"/>
</dbReference>
<comment type="caution">
    <text evidence="1">The sequence shown here is derived from an EMBL/GenBank/DDBJ whole genome shotgun (WGS) entry which is preliminary data.</text>
</comment>
<organism evidence="1 2">
    <name type="scientific">Porphyromonas macacae</name>
    <dbReference type="NCBI Taxonomy" id="28115"/>
    <lineage>
        <taxon>Bacteria</taxon>
        <taxon>Pseudomonadati</taxon>
        <taxon>Bacteroidota</taxon>
        <taxon>Bacteroidia</taxon>
        <taxon>Bacteroidales</taxon>
        <taxon>Porphyromonadaceae</taxon>
        <taxon>Porphyromonas</taxon>
    </lineage>
</organism>
<reference evidence="1 2" key="1">
    <citation type="submission" date="2014-09" db="EMBL/GenBank/DDBJ databases">
        <title>Draft Genome Sequence of Porphyromonas macacae COT-192_OH2859.</title>
        <authorList>
            <person name="Wallis C."/>
            <person name="Deusch O."/>
            <person name="O'Flynn C."/>
            <person name="Davis I."/>
            <person name="Horsfall A."/>
            <person name="Kirkwood N."/>
            <person name="Harris S."/>
            <person name="Eisen J.A."/>
            <person name="Coil D.A."/>
            <person name="Darling A.E."/>
            <person name="Jospin G."/>
            <person name="Alexiev A."/>
        </authorList>
    </citation>
    <scope>NUCLEOTIDE SEQUENCE [LARGE SCALE GENOMIC DNA]</scope>
    <source>
        <strain evidence="2">COT-192 OH2859</strain>
    </source>
</reference>
<dbReference type="AlphaFoldDB" id="A0A0A2E472"/>
<dbReference type="OrthoDB" id="1093479at2"/>
<name>A0A0A2E472_9PORP</name>
<keyword evidence="2" id="KW-1185">Reference proteome</keyword>
<dbReference type="Proteomes" id="UP000030103">
    <property type="component" value="Unassembled WGS sequence"/>
</dbReference>
<sequence>MKKRKFLTGRFLLFIALVLGVLVVLMLLLRQCNRENELDDGYSDLPARIERIREMIRLSTLEIDREMVITDTVNQKVICAVVDVHGMIGFDLEKMPVGMRGDTLFVQLPPEKITCYERGYRVIDAYSLKQPFGFDLTMQASEENIFKKQIPLKFENEMYSRGYVEVARSQARESLGKLLNLFSTNVVIIDRFPMGVQGAVLPDTLVFEPRERLTIGQPEK</sequence>
<protein>
    <recommendedName>
        <fullName evidence="3">DUF4230 domain-containing protein</fullName>
    </recommendedName>
</protein>